<dbReference type="InterPro" id="IPR002912">
    <property type="entry name" value="ACT_dom"/>
</dbReference>
<dbReference type="HOGENOM" id="CLU_055968_1_1_11"/>
<dbReference type="AlphaFoldDB" id="A0A0B5IF60"/>
<dbReference type="PROSITE" id="PS51176">
    <property type="entry name" value="PDH_ADH"/>
    <property type="match status" value="1"/>
</dbReference>
<evidence type="ECO:0000256" key="6">
    <source>
        <dbReference type="ARBA" id="ARBA00023002"/>
    </source>
</evidence>
<dbReference type="GO" id="GO:0006571">
    <property type="term" value="P:tyrosine biosynthetic process"/>
    <property type="evidence" value="ECO:0007669"/>
    <property type="project" value="UniProtKB-UniPathway"/>
</dbReference>
<dbReference type="InterPro" id="IPR046825">
    <property type="entry name" value="PDH_C"/>
</dbReference>
<proteinExistence type="inferred from homology"/>
<dbReference type="RefSeq" id="WP_041132256.1">
    <property type="nucleotide sequence ID" value="NZ_CP010407.1"/>
</dbReference>
<evidence type="ECO:0000256" key="4">
    <source>
        <dbReference type="ARBA" id="ARBA00016891"/>
    </source>
</evidence>
<dbReference type="InterPro" id="IPR008927">
    <property type="entry name" value="6-PGluconate_DH-like_C_sf"/>
</dbReference>
<organism evidence="12 13">
    <name type="scientific">Streptomyces vietnamensis</name>
    <dbReference type="NCBI Taxonomy" id="362257"/>
    <lineage>
        <taxon>Bacteria</taxon>
        <taxon>Bacillati</taxon>
        <taxon>Actinomycetota</taxon>
        <taxon>Actinomycetes</taxon>
        <taxon>Kitasatosporales</taxon>
        <taxon>Streptomycetaceae</taxon>
        <taxon>Streptomyces</taxon>
    </lineage>
</organism>
<evidence type="ECO:0000259" key="10">
    <source>
        <dbReference type="PROSITE" id="PS51176"/>
    </source>
</evidence>
<evidence type="ECO:0000256" key="3">
    <source>
        <dbReference type="ARBA" id="ARBA00012068"/>
    </source>
</evidence>
<dbReference type="Gene3D" id="1.10.3660.10">
    <property type="entry name" value="6-phosphogluconate dehydrogenase C-terminal like domain"/>
    <property type="match status" value="1"/>
</dbReference>
<dbReference type="InterPro" id="IPR003099">
    <property type="entry name" value="Prephen_DH"/>
</dbReference>
<gene>
    <name evidence="12" type="ORF">SVTN_32270</name>
</gene>
<dbReference type="Pfam" id="PF02153">
    <property type="entry name" value="PDH_N"/>
    <property type="match status" value="1"/>
</dbReference>
<dbReference type="GO" id="GO:0004665">
    <property type="term" value="F:prephenate dehydrogenase (NADP+) activity"/>
    <property type="evidence" value="ECO:0007669"/>
    <property type="project" value="InterPro"/>
</dbReference>
<dbReference type="NCBIfam" id="NF005112">
    <property type="entry name" value="PRK06545.2-4"/>
    <property type="match status" value="1"/>
</dbReference>
<evidence type="ECO:0000256" key="5">
    <source>
        <dbReference type="ARBA" id="ARBA00022498"/>
    </source>
</evidence>
<reference evidence="12 13" key="1">
    <citation type="submission" date="2014-12" db="EMBL/GenBank/DDBJ databases">
        <title>Complete genome sequence of Streptomyces vietnamensis strain GIMV4.0001, a genetic manipulable producer of the benzoisochromanequinone antibiotic granaticin.</title>
        <authorList>
            <person name="Deng M.R."/>
            <person name="Guo J."/>
            <person name="Ma L.Y."/>
            <person name="Feng G.D."/>
            <person name="Mo C.Y."/>
            <person name="Zhu H.H."/>
        </authorList>
    </citation>
    <scope>NUCLEOTIDE SEQUENCE [LARGE SCALE GENOMIC DNA]</scope>
    <source>
        <strain evidence="13">GIMV4.0001</strain>
    </source>
</reference>
<feature type="domain" description="ACT" evidence="11">
    <location>
        <begin position="294"/>
        <end position="360"/>
    </location>
</feature>
<dbReference type="NCBIfam" id="NF005111">
    <property type="entry name" value="PRK06545.2-3"/>
    <property type="match status" value="1"/>
</dbReference>
<feature type="domain" description="Prephenate/arogenate dehydrogenase" evidence="10">
    <location>
        <begin position="2"/>
        <end position="283"/>
    </location>
</feature>
<dbReference type="SUPFAM" id="SSF48179">
    <property type="entry name" value="6-phosphogluconate dehydrogenase C-terminal domain-like"/>
    <property type="match status" value="1"/>
</dbReference>
<keyword evidence="7" id="KW-0520">NAD</keyword>
<dbReference type="InterPro" id="IPR050812">
    <property type="entry name" value="Preph/Arog_dehydrog"/>
</dbReference>
<evidence type="ECO:0000259" key="11">
    <source>
        <dbReference type="PROSITE" id="PS51671"/>
    </source>
</evidence>
<evidence type="ECO:0000256" key="9">
    <source>
        <dbReference type="ARBA" id="ARBA00049260"/>
    </source>
</evidence>
<dbReference type="EMBL" id="CP010407">
    <property type="protein sequence ID" value="AJF68333.1"/>
    <property type="molecule type" value="Genomic_DNA"/>
</dbReference>
<dbReference type="STRING" id="362257.SVTN_32270"/>
<dbReference type="PANTHER" id="PTHR21363">
    <property type="entry name" value="PREPHENATE DEHYDROGENASE"/>
    <property type="match status" value="1"/>
</dbReference>
<comment type="pathway">
    <text evidence="1">Amino-acid biosynthesis; L-tyrosine biosynthesis; (4-hydroxyphenyl)pyruvate from prephenate (NAD(+) route): step 1/1.</text>
</comment>
<dbReference type="InterPro" id="IPR045865">
    <property type="entry name" value="ACT-like_dom_sf"/>
</dbReference>
<dbReference type="Proteomes" id="UP000031774">
    <property type="component" value="Chromosome"/>
</dbReference>
<evidence type="ECO:0000256" key="8">
    <source>
        <dbReference type="ARBA" id="ARBA00023141"/>
    </source>
</evidence>
<dbReference type="InterPro" id="IPR036291">
    <property type="entry name" value="NAD(P)-bd_dom_sf"/>
</dbReference>
<dbReference type="InterPro" id="IPR046826">
    <property type="entry name" value="PDH_N"/>
</dbReference>
<comment type="catalytic activity">
    <reaction evidence="9">
        <text>prephenate + NAD(+) = 3-(4-hydroxyphenyl)pyruvate + CO2 + NADH</text>
        <dbReference type="Rhea" id="RHEA:13869"/>
        <dbReference type="ChEBI" id="CHEBI:16526"/>
        <dbReference type="ChEBI" id="CHEBI:29934"/>
        <dbReference type="ChEBI" id="CHEBI:36242"/>
        <dbReference type="ChEBI" id="CHEBI:57540"/>
        <dbReference type="ChEBI" id="CHEBI:57945"/>
        <dbReference type="EC" id="1.3.1.12"/>
    </reaction>
</comment>
<keyword evidence="13" id="KW-1185">Reference proteome</keyword>
<keyword evidence="8" id="KW-0057">Aromatic amino acid biosynthesis</keyword>
<evidence type="ECO:0000256" key="1">
    <source>
        <dbReference type="ARBA" id="ARBA00005067"/>
    </source>
</evidence>
<dbReference type="GO" id="GO:0008977">
    <property type="term" value="F:prephenate dehydrogenase (NAD+) activity"/>
    <property type="evidence" value="ECO:0007669"/>
    <property type="project" value="UniProtKB-EC"/>
</dbReference>
<dbReference type="Gene3D" id="3.40.50.720">
    <property type="entry name" value="NAD(P)-binding Rossmann-like Domain"/>
    <property type="match status" value="1"/>
</dbReference>
<evidence type="ECO:0000256" key="7">
    <source>
        <dbReference type="ARBA" id="ARBA00023027"/>
    </source>
</evidence>
<dbReference type="Pfam" id="PF20463">
    <property type="entry name" value="PDH_C"/>
    <property type="match status" value="1"/>
</dbReference>
<dbReference type="KEGG" id="svt:SVTN_32270"/>
<dbReference type="GO" id="GO:0070403">
    <property type="term" value="F:NAD+ binding"/>
    <property type="evidence" value="ECO:0007669"/>
    <property type="project" value="InterPro"/>
</dbReference>
<name>A0A0B5IF60_9ACTN</name>
<keyword evidence="6" id="KW-0560">Oxidoreductase</keyword>
<dbReference type="PANTHER" id="PTHR21363:SF0">
    <property type="entry name" value="PREPHENATE DEHYDROGENASE [NADP(+)]"/>
    <property type="match status" value="1"/>
</dbReference>
<comment type="similarity">
    <text evidence="2">Belongs to the prephenate/arogenate dehydrogenase family.</text>
</comment>
<dbReference type="EC" id="1.3.1.12" evidence="3"/>
<accession>A0A0B5IF60</accession>
<dbReference type="NCBIfam" id="NF005109">
    <property type="entry name" value="PRK06545.2-1"/>
    <property type="match status" value="1"/>
</dbReference>
<evidence type="ECO:0000256" key="2">
    <source>
        <dbReference type="ARBA" id="ARBA00007964"/>
    </source>
</evidence>
<evidence type="ECO:0000313" key="13">
    <source>
        <dbReference type="Proteomes" id="UP000031774"/>
    </source>
</evidence>
<dbReference type="SUPFAM" id="SSF51735">
    <property type="entry name" value="NAD(P)-binding Rossmann-fold domains"/>
    <property type="match status" value="1"/>
</dbReference>
<sequence>MRSAVVVGTGLIGTSVALALSARGVTVHLRDADPEAAGIAASLGAGTVEAPTAAVDLAVLAVPPALVGSVLADAQAAGIARHYTDVASVKAEPREDVVVLGCDTARYIGGHPMAGGEVSGPTAARADLFEGCTWVLTPTPDTGTETLNTALELVATCGGTPVVMAAAEHDRAVGLVSHAPHVVAALVAKRLAKAGERAVSLAGPGVRDLTRIAGGDPDLWVDILSANAGVVADILEELGSDLGDAVAALRAMAATDEAKRDAGRQCVDALLRQGRSGRRRIAGKHGIRPARYRTLGVMVGDQPGQLARLFADADRSGVNIEDIHLEHSTGRLTGVVRLSVDQRAAPALEDALHSQGWRIQ</sequence>
<keyword evidence="8" id="KW-0028">Amino-acid biosynthesis</keyword>
<dbReference type="UniPathway" id="UPA00122">
    <property type="reaction ID" value="UER00961"/>
</dbReference>
<evidence type="ECO:0000313" key="12">
    <source>
        <dbReference type="EMBL" id="AJF68333.1"/>
    </source>
</evidence>
<dbReference type="PROSITE" id="PS51671">
    <property type="entry name" value="ACT"/>
    <property type="match status" value="1"/>
</dbReference>
<protein>
    <recommendedName>
        <fullName evidence="4">Prephenate dehydrogenase</fullName>
        <ecNumber evidence="3">1.3.1.12</ecNumber>
    </recommendedName>
</protein>
<dbReference type="SUPFAM" id="SSF55021">
    <property type="entry name" value="ACT-like"/>
    <property type="match status" value="1"/>
</dbReference>
<keyword evidence="5" id="KW-0827">Tyrosine biosynthesis</keyword>
<dbReference type="Gene3D" id="3.30.70.260">
    <property type="match status" value="1"/>
</dbReference>